<feature type="coiled-coil region" evidence="1">
    <location>
        <begin position="8"/>
        <end position="49"/>
    </location>
</feature>
<evidence type="ECO:0000313" key="3">
    <source>
        <dbReference type="EMBL" id="CAF4000603.1"/>
    </source>
</evidence>
<evidence type="ECO:0000313" key="2">
    <source>
        <dbReference type="EMBL" id="CAF1238341.1"/>
    </source>
</evidence>
<feature type="non-terminal residue" evidence="2">
    <location>
        <position position="1"/>
    </location>
</feature>
<dbReference type="EMBL" id="CAJOBC010009950">
    <property type="protein sequence ID" value="CAF4000603.1"/>
    <property type="molecule type" value="Genomic_DNA"/>
</dbReference>
<organism evidence="2 4">
    <name type="scientific">Didymodactylos carnosus</name>
    <dbReference type="NCBI Taxonomy" id="1234261"/>
    <lineage>
        <taxon>Eukaryota</taxon>
        <taxon>Metazoa</taxon>
        <taxon>Spiralia</taxon>
        <taxon>Gnathifera</taxon>
        <taxon>Rotifera</taxon>
        <taxon>Eurotatoria</taxon>
        <taxon>Bdelloidea</taxon>
        <taxon>Philodinida</taxon>
        <taxon>Philodinidae</taxon>
        <taxon>Didymodactylos</taxon>
    </lineage>
</organism>
<gene>
    <name evidence="2" type="ORF">GPM918_LOCUS25530</name>
    <name evidence="3" type="ORF">SRO942_LOCUS25538</name>
</gene>
<keyword evidence="1" id="KW-0175">Coiled coil</keyword>
<proteinExistence type="predicted"/>
<comment type="caution">
    <text evidence="2">The sequence shown here is derived from an EMBL/GenBank/DDBJ whole genome shotgun (WGS) entry which is preliminary data.</text>
</comment>
<sequence>MIRCQIYLNELFDENHRQDERIKFLNNEYRRLEDETIRLQNERKEFVQQKRSLIDDLDRRERYAHENTDLHVYNDSLRESICMLQEDMRQCEKEKFELYETITNFEVEIKDTLKERNEYARKFNDIEVLFTHEQDARRCLEHQLQGAETQLKENAIVIKSLRTNVEDLESVNRDITHKNFELTKSIADLREQLRIVKSQCIEANLSISSLCDNSSSASYDESLMCNEFDIWSRRSTISNEKSLFAEIISIENLSSEVVNSCLESSNTLENVNDMELKILLSKCETFDSIHLKDVLQQLHLNSQNMNNIITNLLGNAQCEIDRKQIRESSDTMDKHLTTVKLLIKKVIENKDIVEGRFRKLQTLLLASREKRQCIEVEIDDFFRLVDPRIEEKPSNIIQTLKTYQNELDYLRQTIRSYDEKLNGTLSRQQSPFHCSKSVSNVFAIEHSHQVFNRSRSLSNISQIIKNDDNRSSRADSGVIIDDNSVNTSRSITPINQQQQQQSLTTYFNDVIDASSCITMKQQQPQQYDSLDETVTESLHDTSGSIIENLLEDNNNYSNRITKRRSKQKRDVLSSSLIMRTSDHLCLSDEPKIEKKVHIQFVQHNEHNSYLK</sequence>
<name>A0A814Z305_9BILA</name>
<evidence type="ECO:0000256" key="1">
    <source>
        <dbReference type="SAM" id="Coils"/>
    </source>
</evidence>
<dbReference type="EMBL" id="CAJNOQ010009944">
    <property type="protein sequence ID" value="CAF1238341.1"/>
    <property type="molecule type" value="Genomic_DNA"/>
</dbReference>
<dbReference type="AlphaFoldDB" id="A0A814Z305"/>
<dbReference type="Proteomes" id="UP000663829">
    <property type="component" value="Unassembled WGS sequence"/>
</dbReference>
<keyword evidence="4" id="KW-1185">Reference proteome</keyword>
<dbReference type="Proteomes" id="UP000681722">
    <property type="component" value="Unassembled WGS sequence"/>
</dbReference>
<evidence type="ECO:0000313" key="4">
    <source>
        <dbReference type="Proteomes" id="UP000663829"/>
    </source>
</evidence>
<accession>A0A814Z305</accession>
<reference evidence="2" key="1">
    <citation type="submission" date="2021-02" db="EMBL/GenBank/DDBJ databases">
        <authorList>
            <person name="Nowell W R."/>
        </authorList>
    </citation>
    <scope>NUCLEOTIDE SEQUENCE</scope>
</reference>
<protein>
    <submittedName>
        <fullName evidence="2">Uncharacterized protein</fullName>
    </submittedName>
</protein>